<feature type="domain" description="EcxA zinc-binding" evidence="2">
    <location>
        <begin position="398"/>
        <end position="703"/>
    </location>
</feature>
<dbReference type="PANTHER" id="PTHR38478:SF1">
    <property type="entry name" value="ZINC DEPENDENT METALLOPROTEASE DOMAIN LIPOPROTEIN"/>
    <property type="match status" value="1"/>
</dbReference>
<evidence type="ECO:0000259" key="2">
    <source>
        <dbReference type="Pfam" id="PF16313"/>
    </source>
</evidence>
<dbReference type="Pfam" id="PF17148">
    <property type="entry name" value="DUF5117"/>
    <property type="match status" value="1"/>
</dbReference>
<feature type="chain" id="PRO_5020583596" evidence="1">
    <location>
        <begin position="21"/>
        <end position="803"/>
    </location>
</feature>
<evidence type="ECO:0000313" key="4">
    <source>
        <dbReference type="EMBL" id="TKB47830.1"/>
    </source>
</evidence>
<dbReference type="OrthoDB" id="9776599at2"/>
<feature type="signal peptide" evidence="1">
    <location>
        <begin position="1"/>
        <end position="20"/>
    </location>
</feature>
<keyword evidence="1" id="KW-0732">Signal</keyword>
<comment type="caution">
    <text evidence="4">The sequence shown here is derived from an EMBL/GenBank/DDBJ whole genome shotgun (WGS) entry which is preliminary data.</text>
</comment>
<dbReference type="EMBL" id="SWDB01000001">
    <property type="protein sequence ID" value="TKB47830.1"/>
    <property type="molecule type" value="Genomic_DNA"/>
</dbReference>
<dbReference type="Pfam" id="PF16313">
    <property type="entry name" value="DUF4953"/>
    <property type="match status" value="1"/>
</dbReference>
<dbReference type="InterPro" id="IPR033413">
    <property type="entry name" value="DUF5117"/>
</dbReference>
<name>A0A4U1BAU7_9GAMM</name>
<evidence type="ECO:0000313" key="5">
    <source>
        <dbReference type="Proteomes" id="UP000307999"/>
    </source>
</evidence>
<dbReference type="InterPro" id="IPR034032">
    <property type="entry name" value="Zn_MMP-like_bac"/>
</dbReference>
<reference evidence="4 5" key="1">
    <citation type="submission" date="2019-04" db="EMBL/GenBank/DDBJ databases">
        <title>Thalassotalea guangxiensis sp. nov., isolated from sediment of the coastal wetland.</title>
        <authorList>
            <person name="Zheng S."/>
            <person name="Zhang D."/>
        </authorList>
    </citation>
    <scope>NUCLEOTIDE SEQUENCE [LARGE SCALE GENOMIC DNA]</scope>
    <source>
        <strain evidence="4 5">ZS-4</strain>
    </source>
</reference>
<protein>
    <submittedName>
        <fullName evidence="4">DUF5117 domain-containing protein</fullName>
    </submittedName>
</protein>
<evidence type="ECO:0000256" key="1">
    <source>
        <dbReference type="SAM" id="SignalP"/>
    </source>
</evidence>
<dbReference type="AlphaFoldDB" id="A0A4U1BAU7"/>
<dbReference type="Proteomes" id="UP000307999">
    <property type="component" value="Unassembled WGS sequence"/>
</dbReference>
<accession>A0A4U1BAU7</accession>
<dbReference type="RefSeq" id="WP_136734018.1">
    <property type="nucleotide sequence ID" value="NZ_SWDB01000001.1"/>
</dbReference>
<dbReference type="SUPFAM" id="SSF55486">
    <property type="entry name" value="Metalloproteases ('zincins'), catalytic domain"/>
    <property type="match status" value="1"/>
</dbReference>
<dbReference type="Gene3D" id="3.40.390.10">
    <property type="entry name" value="Collagenase (Catalytic Domain)"/>
    <property type="match status" value="1"/>
</dbReference>
<feature type="domain" description="DUF5117" evidence="3">
    <location>
        <begin position="79"/>
        <end position="271"/>
    </location>
</feature>
<organism evidence="4 5">
    <name type="scientific">Thalassotalea mangrovi</name>
    <dbReference type="NCBI Taxonomy" id="2572245"/>
    <lineage>
        <taxon>Bacteria</taxon>
        <taxon>Pseudomonadati</taxon>
        <taxon>Pseudomonadota</taxon>
        <taxon>Gammaproteobacteria</taxon>
        <taxon>Alteromonadales</taxon>
        <taxon>Colwelliaceae</taxon>
        <taxon>Thalassotalea</taxon>
    </lineage>
</organism>
<gene>
    <name evidence="4" type="ORF">E8M12_00020</name>
</gene>
<evidence type="ECO:0000259" key="3">
    <source>
        <dbReference type="Pfam" id="PF17148"/>
    </source>
</evidence>
<dbReference type="InterPro" id="IPR032534">
    <property type="entry name" value="EcxA_zinc-bd"/>
</dbReference>
<proteinExistence type="predicted"/>
<sequence>MRIYKILIFLLVALTPQVNAVTLAEFAKDKQRVDGFIPFYLDENSGKVYLQIDQFEQPFLFQTSLPHGVGSNDIGLDRGQLGETRLVQFEKHGNKVFLRQLNTDYRADSSNAMERQAVSEAFATSILQGFSIASSDNQTVVIDYTDFLLSDVHNLGDTLKQRKQGSFSVDKSRSAVFKKRSKAFVDNTELEAIVTFTGQGTGDYLQSVSPNADVVSVNLHHSLIRLPDNDYQTRTFHPFSGMWSVEYSDYASAIENNIVKRLIPRHRLVKKNPQAERSEPVEPIVYYLDPGVPEPVKSALIEGAMWWDQAFEELGFINAFQVKILPEDADPMDVRYNVIQWVHRATRGWSYGASVIDPRTGEILKGHVTLGSLRVRQDYLIALGLTSPFNGEQDSDTSAMKEMALARIRQLSAHEVGHTLGIAHNFSASVNNRASVMDYPHPYVTIDDNGNIDLSQAYGVGLGEWDKHVIAYAYGIYANESESLANVIQSAKDKGLKYMSDPDARPRSGADAHGHLWDNGSDPVKELARVTKVRRKALESFGINSIPAGTPFSELENTLVPIYNFHRYQVEAAVKLIAGLDYQYAVKGEDRSPVKLIAANKQQQAINALLLTLEPKFLTLPESVLTLIPPKAYGYYRTRESFPAKAGLAFDPVSAAQASANHTISLLLDSQRLARLQQHHARDNTIPSVAQLLSQVTTKTIKAGAASGMQFLIQQRVSQQTLDNMLSLYHQAELVAEVRADLHQHLVALQEWLTINANRAANDRLAGQYHLLAGQIAYSLQQGKVITPEAKVKLPPGSPIGSY</sequence>
<dbReference type="PANTHER" id="PTHR38478">
    <property type="entry name" value="PEPTIDASE M1A AND M12B"/>
    <property type="match status" value="1"/>
</dbReference>
<dbReference type="GO" id="GO:0008237">
    <property type="term" value="F:metallopeptidase activity"/>
    <property type="evidence" value="ECO:0007669"/>
    <property type="project" value="InterPro"/>
</dbReference>
<keyword evidence="5" id="KW-1185">Reference proteome</keyword>
<dbReference type="CDD" id="cd04276">
    <property type="entry name" value="ZnMc_MMP_like_2"/>
    <property type="match status" value="1"/>
</dbReference>
<dbReference type="InterPro" id="IPR024079">
    <property type="entry name" value="MetalloPept_cat_dom_sf"/>
</dbReference>